<dbReference type="AlphaFoldDB" id="C0BTB7"/>
<sequence length="43" mass="5091">MLAEPQKRFKVIETGYKVVKKQDFHDDAENLRQDRIQAEQTDA</sequence>
<gene>
    <name evidence="1" type="ORF">BIFPSEUDO_03640</name>
</gene>
<comment type="caution">
    <text evidence="1">The sequence shown here is derived from an EMBL/GenBank/DDBJ whole genome shotgun (WGS) entry which is preliminary data.</text>
</comment>
<proteinExistence type="predicted"/>
<protein>
    <submittedName>
        <fullName evidence="1">Uncharacterized protein</fullName>
    </submittedName>
</protein>
<name>C0BTB7_BIFPS</name>
<evidence type="ECO:0000313" key="1">
    <source>
        <dbReference type="EMBL" id="EEG70618.1"/>
    </source>
</evidence>
<evidence type="ECO:0000313" key="2">
    <source>
        <dbReference type="Proteomes" id="UP000003875"/>
    </source>
</evidence>
<reference evidence="1 2" key="2">
    <citation type="submission" date="2009-02" db="EMBL/GenBank/DDBJ databases">
        <authorList>
            <person name="Fulton L."/>
            <person name="Clifton S."/>
            <person name="Fulton B."/>
            <person name="Xu J."/>
            <person name="Minx P."/>
            <person name="Pepin K.H."/>
            <person name="Johnson M."/>
            <person name="Bhonagiri V."/>
            <person name="Nash W.E."/>
            <person name="Mardis E.R."/>
            <person name="Wilson R.K."/>
        </authorList>
    </citation>
    <scope>NUCLEOTIDE SEQUENCE [LARGE SCALE GENOMIC DNA]</scope>
    <source>
        <strain evidence="1 2">DSM 20438</strain>
    </source>
</reference>
<accession>C0BTB7</accession>
<dbReference type="Proteomes" id="UP000003875">
    <property type="component" value="Unassembled WGS sequence"/>
</dbReference>
<organism evidence="1 2">
    <name type="scientific">Bifidobacterium pseudocatenulatum DSM 20438 = JCM 1200 = LMG 10505</name>
    <dbReference type="NCBI Taxonomy" id="547043"/>
    <lineage>
        <taxon>Bacteria</taxon>
        <taxon>Bacillati</taxon>
        <taxon>Actinomycetota</taxon>
        <taxon>Actinomycetes</taxon>
        <taxon>Bifidobacteriales</taxon>
        <taxon>Bifidobacteriaceae</taxon>
        <taxon>Bifidobacterium</taxon>
    </lineage>
</organism>
<reference evidence="1 2" key="1">
    <citation type="submission" date="2009-02" db="EMBL/GenBank/DDBJ databases">
        <title>Draft genome sequence of Bifidobacterium pseudocatenulatum (DSM 20438).</title>
        <authorList>
            <person name="Sudarsanam P."/>
            <person name="Ley R."/>
            <person name="Guruge J."/>
            <person name="Turnbaugh P.J."/>
            <person name="Mahowald M."/>
            <person name="Liep D."/>
            <person name="Gordon J."/>
        </authorList>
    </citation>
    <scope>NUCLEOTIDE SEQUENCE [LARGE SCALE GENOMIC DNA]</scope>
    <source>
        <strain evidence="1 2">DSM 20438</strain>
    </source>
</reference>
<dbReference type="EMBL" id="ABXX02000003">
    <property type="protein sequence ID" value="EEG70618.1"/>
    <property type="molecule type" value="Genomic_DNA"/>
</dbReference>